<evidence type="ECO:0000256" key="1">
    <source>
        <dbReference type="SAM" id="MobiDB-lite"/>
    </source>
</evidence>
<comment type="caution">
    <text evidence="3">The sequence shown here is derived from an EMBL/GenBank/DDBJ whole genome shotgun (WGS) entry which is preliminary data.</text>
</comment>
<sequence>MTTLQPLKGAGAKRHQSSPPSSPPPPSQRRKGTARDESVTKRGDRAPKINEIVWAQWSDGFYYEAKVTAVSAEACYGVRYVGSPGSAQLQRSSIIQDPSGELPKIPEHVTIGSDASDFPPGRLVQVLSTTFRCWTPARVVQYDLTPGYPESSAKLTVTLIHRSKQQETVRLASHRPMFKSTACKMDTAMRPCLPTPYPVHHPAFSGTEWVKRYDKNALLPVKPVCGTLIFAPYPANGQYHLAAIADNAAAATGSGDVPVIFFQDPERVVLETKLTARIDKEKLIVAPQLAHLPEKRAEDSRDSERVWQRKLQSEGANVGCDQWVAALYRDSSDPALSQTFLLGKVTKVLKSGWRIRFAGQDGELTKSVIFKRDAIKPLFFETATTYALDHTPLWPDSKKPKPQKQGKPTPKKQQQAALFNSCSRHNEPVEGESYVQKNQQGQWRVRSGWTSIRELKMFEGGVSKNPVVSAVRQPGTPGTLDASSPNYLFEWTPENRFDHPFKVPISEHFDVSWHLSKHKGNYGIHLLVAWDSSDRFEISLEHEADARRVMKTMRSRLEHARKHPEEYKGNPKTTEYLKD</sequence>
<feature type="region of interest" description="Disordered" evidence="1">
    <location>
        <begin position="391"/>
        <end position="418"/>
    </location>
</feature>
<name>A0A4U0TIU7_9PEZI</name>
<organism evidence="3 4">
    <name type="scientific">Salinomyces thailandicus</name>
    <dbReference type="NCBI Taxonomy" id="706561"/>
    <lineage>
        <taxon>Eukaryota</taxon>
        <taxon>Fungi</taxon>
        <taxon>Dikarya</taxon>
        <taxon>Ascomycota</taxon>
        <taxon>Pezizomycotina</taxon>
        <taxon>Dothideomycetes</taxon>
        <taxon>Dothideomycetidae</taxon>
        <taxon>Mycosphaerellales</taxon>
        <taxon>Teratosphaeriaceae</taxon>
        <taxon>Salinomyces</taxon>
    </lineage>
</organism>
<feature type="region of interest" description="Disordered" evidence="1">
    <location>
        <begin position="557"/>
        <end position="579"/>
    </location>
</feature>
<dbReference type="AlphaFoldDB" id="A0A4U0TIU7"/>
<evidence type="ECO:0000259" key="2">
    <source>
        <dbReference type="SMART" id="SM00333"/>
    </source>
</evidence>
<accession>A0A4U0TIU7</accession>
<dbReference type="Proteomes" id="UP000308549">
    <property type="component" value="Unassembled WGS sequence"/>
</dbReference>
<evidence type="ECO:0000313" key="3">
    <source>
        <dbReference type="EMBL" id="TKA21684.1"/>
    </source>
</evidence>
<dbReference type="InterPro" id="IPR002999">
    <property type="entry name" value="Tudor"/>
</dbReference>
<feature type="compositionally biased region" description="Low complexity" evidence="1">
    <location>
        <begin position="403"/>
        <end position="415"/>
    </location>
</feature>
<feature type="region of interest" description="Disordered" evidence="1">
    <location>
        <begin position="1"/>
        <end position="44"/>
    </location>
</feature>
<dbReference type="OrthoDB" id="10653620at2759"/>
<dbReference type="SMART" id="SM00333">
    <property type="entry name" value="TUDOR"/>
    <property type="match status" value="1"/>
</dbReference>
<protein>
    <recommendedName>
        <fullName evidence="2">Tudor domain-containing protein</fullName>
    </recommendedName>
</protein>
<gene>
    <name evidence="3" type="ORF">B0A50_08801</name>
</gene>
<dbReference type="EMBL" id="NAJL01000110">
    <property type="protein sequence ID" value="TKA21684.1"/>
    <property type="molecule type" value="Genomic_DNA"/>
</dbReference>
<evidence type="ECO:0000313" key="4">
    <source>
        <dbReference type="Proteomes" id="UP000308549"/>
    </source>
</evidence>
<dbReference type="SUPFAM" id="SSF63748">
    <property type="entry name" value="Tudor/PWWP/MBT"/>
    <property type="match status" value="1"/>
</dbReference>
<feature type="domain" description="Tudor" evidence="2">
    <location>
        <begin position="45"/>
        <end position="102"/>
    </location>
</feature>
<reference evidence="3 4" key="1">
    <citation type="submission" date="2017-03" db="EMBL/GenBank/DDBJ databases">
        <title>Genomes of endolithic fungi from Antarctica.</title>
        <authorList>
            <person name="Coleine C."/>
            <person name="Masonjones S."/>
            <person name="Stajich J.E."/>
        </authorList>
    </citation>
    <scope>NUCLEOTIDE SEQUENCE [LARGE SCALE GENOMIC DNA]</scope>
    <source>
        <strain evidence="3 4">CCFEE 6315</strain>
    </source>
</reference>
<feature type="compositionally biased region" description="Basic and acidic residues" evidence="1">
    <location>
        <begin position="33"/>
        <end position="44"/>
    </location>
</feature>
<proteinExistence type="predicted"/>
<dbReference type="Gene3D" id="2.30.30.140">
    <property type="match status" value="1"/>
</dbReference>
<keyword evidence="4" id="KW-1185">Reference proteome</keyword>